<evidence type="ECO:0000313" key="2">
    <source>
        <dbReference type="Proteomes" id="UP001500603"/>
    </source>
</evidence>
<sequence>MGPRPLRFWLVAFPPLSLEHALANGAVSRATEATASAALGTIDERRVDTFFTAIARLSRIET</sequence>
<evidence type="ECO:0000313" key="1">
    <source>
        <dbReference type="EMBL" id="GAA5045848.1"/>
    </source>
</evidence>
<comment type="caution">
    <text evidence="1">The sequence shown here is derived from an EMBL/GenBank/DDBJ whole genome shotgun (WGS) entry which is preliminary data.</text>
</comment>
<keyword evidence="2" id="KW-1185">Reference proteome</keyword>
<gene>
    <name evidence="1" type="ORF">GCM10023318_10670</name>
</gene>
<name>A0ABP9JXN9_9NOCA</name>
<reference evidence="2" key="1">
    <citation type="journal article" date="2019" name="Int. J. Syst. Evol. Microbiol.">
        <title>The Global Catalogue of Microorganisms (GCM) 10K type strain sequencing project: providing services to taxonomists for standard genome sequencing and annotation.</title>
        <authorList>
            <consortium name="The Broad Institute Genomics Platform"/>
            <consortium name="The Broad Institute Genome Sequencing Center for Infectious Disease"/>
            <person name="Wu L."/>
            <person name="Ma J."/>
        </authorList>
    </citation>
    <scope>NUCLEOTIDE SEQUENCE [LARGE SCALE GENOMIC DNA]</scope>
    <source>
        <strain evidence="2">JCM 18298</strain>
    </source>
</reference>
<accession>A0ABP9JXN9</accession>
<dbReference type="EMBL" id="BAABJM010000001">
    <property type="protein sequence ID" value="GAA5045848.1"/>
    <property type="molecule type" value="Genomic_DNA"/>
</dbReference>
<organism evidence="1 2">
    <name type="scientific">Nocardia callitridis</name>
    <dbReference type="NCBI Taxonomy" id="648753"/>
    <lineage>
        <taxon>Bacteria</taxon>
        <taxon>Bacillati</taxon>
        <taxon>Actinomycetota</taxon>
        <taxon>Actinomycetes</taxon>
        <taxon>Mycobacteriales</taxon>
        <taxon>Nocardiaceae</taxon>
        <taxon>Nocardia</taxon>
    </lineage>
</organism>
<protein>
    <submittedName>
        <fullName evidence="1">Uncharacterized protein</fullName>
    </submittedName>
</protein>
<proteinExistence type="predicted"/>
<dbReference type="Proteomes" id="UP001500603">
    <property type="component" value="Unassembled WGS sequence"/>
</dbReference>